<dbReference type="InterPro" id="IPR050904">
    <property type="entry name" value="Adhesion/Biosynth-related"/>
</dbReference>
<dbReference type="Gene3D" id="2.30.180.10">
    <property type="entry name" value="FAS1 domain"/>
    <property type="match status" value="2"/>
</dbReference>
<feature type="domain" description="FAS1" evidence="1">
    <location>
        <begin position="167"/>
        <end position="307"/>
    </location>
</feature>
<gene>
    <name evidence="2" type="ORF">Slin15195_G000420</name>
</gene>
<accession>A0A9Q9AIC1</accession>
<protein>
    <submittedName>
        <fullName evidence="2">FAS1 domain-containing protein</fullName>
    </submittedName>
</protein>
<dbReference type="PANTHER" id="PTHR10900">
    <property type="entry name" value="PERIOSTIN-RELATED"/>
    <property type="match status" value="1"/>
</dbReference>
<sequence length="399" mass="42332">MACIAMAQGDLSALLSTRPDLSTLSDLISLTGINRTLSESSNITILTPTNAAFKELLQMNIPEAGGVRDRDIDTVTALLRNHVFRGFYPSNRIGEVPTFAQTFVTPDEQNDIQPFTAITGGQYNGLVKDGSGVKIISGELSISNVTTADIPLGNSIVVHVISSVLMFGPPLQLFLPRGGYTGFAAALAAADNLSLPLGIDDNPAVAAAGITDLTVFIPSNQALWNIGSVIQSINETTLQDILQYHVLTDNIIFSPSFGNRTIATSLDEHNLTTTRTKDGRIFVNEAKVIFGNIVLSNGVAHVIDSVLNPAALFERSQLNFSAPASQRLQFDSASSVSDPLPTAIIPFADELDAPVETPAILASAPLVDVRDRVTVTTTATVAMTNLSSKCRTAATTEHV</sequence>
<reference evidence="2" key="1">
    <citation type="submission" date="2022-06" db="EMBL/GenBank/DDBJ databases">
        <title>Complete genome sequences of two strains of the flax pathogen Septoria linicola.</title>
        <authorList>
            <person name="Lapalu N."/>
            <person name="Simon A."/>
            <person name="Demenou B."/>
            <person name="Paumier D."/>
            <person name="Guillot M.-P."/>
            <person name="Gout L."/>
            <person name="Valade R."/>
        </authorList>
    </citation>
    <scope>NUCLEOTIDE SEQUENCE</scope>
    <source>
        <strain evidence="2">SE15195</strain>
    </source>
</reference>
<proteinExistence type="predicted"/>
<dbReference type="AlphaFoldDB" id="A0A9Q9AIC1"/>
<keyword evidence="3" id="KW-1185">Reference proteome</keyword>
<dbReference type="SMART" id="SM00554">
    <property type="entry name" value="FAS1"/>
    <property type="match status" value="2"/>
</dbReference>
<name>A0A9Q9AIC1_9PEZI</name>
<dbReference type="SUPFAM" id="SSF82153">
    <property type="entry name" value="FAS1 domain"/>
    <property type="match status" value="2"/>
</dbReference>
<evidence type="ECO:0000313" key="2">
    <source>
        <dbReference type="EMBL" id="USW46723.1"/>
    </source>
</evidence>
<dbReference type="Proteomes" id="UP001056384">
    <property type="component" value="Chromosome 1"/>
</dbReference>
<dbReference type="GO" id="GO:0016236">
    <property type="term" value="P:macroautophagy"/>
    <property type="evidence" value="ECO:0007669"/>
    <property type="project" value="TreeGrafter"/>
</dbReference>
<evidence type="ECO:0000313" key="3">
    <source>
        <dbReference type="Proteomes" id="UP001056384"/>
    </source>
</evidence>
<dbReference type="PANTHER" id="PTHR10900:SF77">
    <property type="entry name" value="FI19380P1"/>
    <property type="match status" value="1"/>
</dbReference>
<dbReference type="EMBL" id="CP099418">
    <property type="protein sequence ID" value="USW46723.1"/>
    <property type="molecule type" value="Genomic_DNA"/>
</dbReference>
<evidence type="ECO:0000259" key="1">
    <source>
        <dbReference type="PROSITE" id="PS50213"/>
    </source>
</evidence>
<organism evidence="2 3">
    <name type="scientific">Septoria linicola</name>
    <dbReference type="NCBI Taxonomy" id="215465"/>
    <lineage>
        <taxon>Eukaryota</taxon>
        <taxon>Fungi</taxon>
        <taxon>Dikarya</taxon>
        <taxon>Ascomycota</taxon>
        <taxon>Pezizomycotina</taxon>
        <taxon>Dothideomycetes</taxon>
        <taxon>Dothideomycetidae</taxon>
        <taxon>Mycosphaerellales</taxon>
        <taxon>Mycosphaerellaceae</taxon>
        <taxon>Septoria</taxon>
    </lineage>
</organism>
<dbReference type="PROSITE" id="PS50213">
    <property type="entry name" value="FAS1"/>
    <property type="match status" value="2"/>
</dbReference>
<dbReference type="InterPro" id="IPR000782">
    <property type="entry name" value="FAS1_domain"/>
</dbReference>
<feature type="domain" description="FAS1" evidence="1">
    <location>
        <begin position="8"/>
        <end position="165"/>
    </location>
</feature>
<dbReference type="Pfam" id="PF02469">
    <property type="entry name" value="Fasciclin"/>
    <property type="match status" value="2"/>
</dbReference>
<dbReference type="GO" id="GO:0000329">
    <property type="term" value="C:fungal-type vacuole membrane"/>
    <property type="evidence" value="ECO:0007669"/>
    <property type="project" value="TreeGrafter"/>
</dbReference>
<dbReference type="InterPro" id="IPR036378">
    <property type="entry name" value="FAS1_dom_sf"/>
</dbReference>